<dbReference type="EMBL" id="FOQE01000007">
    <property type="protein sequence ID" value="SFH62836.1"/>
    <property type="molecule type" value="Genomic_DNA"/>
</dbReference>
<keyword evidence="3" id="KW-0472">Membrane</keyword>
<keyword evidence="6" id="KW-1185">Reference proteome</keyword>
<dbReference type="Gene3D" id="3.40.630.190">
    <property type="entry name" value="LCP protein"/>
    <property type="match status" value="1"/>
</dbReference>
<dbReference type="NCBIfam" id="TIGR00350">
    <property type="entry name" value="lytR_cpsA_psr"/>
    <property type="match status" value="1"/>
</dbReference>
<feature type="domain" description="Cell envelope-related transcriptional attenuator" evidence="4">
    <location>
        <begin position="87"/>
        <end position="236"/>
    </location>
</feature>
<gene>
    <name evidence="5" type="ORF">SAMN04489868_10763</name>
</gene>
<reference evidence="5 6" key="1">
    <citation type="submission" date="2016-10" db="EMBL/GenBank/DDBJ databases">
        <authorList>
            <person name="de Groot N.N."/>
        </authorList>
    </citation>
    <scope>NUCLEOTIDE SEQUENCE [LARGE SCALE GENOMIC DNA]</scope>
    <source>
        <strain evidence="5 6">DSM 27630</strain>
    </source>
</reference>
<protein>
    <submittedName>
        <fullName evidence="5">Cell envelope-related function transcriptional attenuator common domain-containing protein</fullName>
    </submittedName>
</protein>
<dbReference type="Pfam" id="PF03816">
    <property type="entry name" value="LytR_cpsA_psr"/>
    <property type="match status" value="1"/>
</dbReference>
<dbReference type="PANTHER" id="PTHR33392">
    <property type="entry name" value="POLYISOPRENYL-TEICHOIC ACID--PEPTIDOGLYCAN TEICHOIC ACID TRANSFERASE TAGU"/>
    <property type="match status" value="1"/>
</dbReference>
<keyword evidence="3" id="KW-0812">Transmembrane</keyword>
<evidence type="ECO:0000256" key="1">
    <source>
        <dbReference type="ARBA" id="ARBA00006068"/>
    </source>
</evidence>
<evidence type="ECO:0000313" key="6">
    <source>
        <dbReference type="Proteomes" id="UP000198668"/>
    </source>
</evidence>
<accession>A0A1I3BL43</accession>
<keyword evidence="3" id="KW-1133">Transmembrane helix</keyword>
<dbReference type="Proteomes" id="UP000198668">
    <property type="component" value="Unassembled WGS sequence"/>
</dbReference>
<dbReference type="InterPro" id="IPR004474">
    <property type="entry name" value="LytR_CpsA_psr"/>
</dbReference>
<feature type="transmembrane region" description="Helical" evidence="3">
    <location>
        <begin position="16"/>
        <end position="38"/>
    </location>
</feature>
<name>A0A1I3BL43_9LACT</name>
<evidence type="ECO:0000256" key="2">
    <source>
        <dbReference type="SAM" id="MobiDB-lite"/>
    </source>
</evidence>
<dbReference type="OrthoDB" id="27330at2"/>
<dbReference type="PANTHER" id="PTHR33392:SF6">
    <property type="entry name" value="POLYISOPRENYL-TEICHOIC ACID--PEPTIDOGLYCAN TEICHOIC ACID TRANSFERASE TAGU"/>
    <property type="match status" value="1"/>
</dbReference>
<evidence type="ECO:0000256" key="3">
    <source>
        <dbReference type="SAM" id="Phobius"/>
    </source>
</evidence>
<sequence length="344" mass="38639">MRTERRQMKNKKSRKFLILSSILVVLLGIGLYIGYVFFSANHFFNQIQGDDLPNKGTNETDQVVIENKEPFSILLLGVDERPGDKGRADTILVATINPNTNDVKLLSIPRDTLIELPKSGELDKINATYAYDGIPYVVETVEDYLDIPINYYAKINFQGMVDLVNAIGGITIDSPLDFTVQDSNEHSNAIQVKKGVQHMDGEKALGYARMRKQDPRGDWGRQERQRQVIEAIIDEIISISSLTNFNRIFNAIAPNLTTNLSGREIWILGTNYASAANKITSLVLEGEEDRIYFPSYGQEVYVWKPNEDKKAAVSAELRRHLELEPNAIDSSETDSMETSSATSE</sequence>
<organism evidence="5 6">
    <name type="scientific">Pisciglobus halotolerans</name>
    <dbReference type="NCBI Taxonomy" id="745365"/>
    <lineage>
        <taxon>Bacteria</taxon>
        <taxon>Bacillati</taxon>
        <taxon>Bacillota</taxon>
        <taxon>Bacilli</taxon>
        <taxon>Lactobacillales</taxon>
        <taxon>Carnobacteriaceae</taxon>
    </lineage>
</organism>
<feature type="region of interest" description="Disordered" evidence="2">
    <location>
        <begin position="324"/>
        <end position="344"/>
    </location>
</feature>
<dbReference type="AlphaFoldDB" id="A0A1I3BL43"/>
<evidence type="ECO:0000313" key="5">
    <source>
        <dbReference type="EMBL" id="SFH62836.1"/>
    </source>
</evidence>
<dbReference type="RefSeq" id="WP_092091637.1">
    <property type="nucleotide sequence ID" value="NZ_FOQE01000007.1"/>
</dbReference>
<comment type="similarity">
    <text evidence="1">Belongs to the LytR/CpsA/Psr (LCP) family.</text>
</comment>
<dbReference type="InterPro" id="IPR050922">
    <property type="entry name" value="LytR/CpsA/Psr_CW_biosynth"/>
</dbReference>
<evidence type="ECO:0000259" key="4">
    <source>
        <dbReference type="Pfam" id="PF03816"/>
    </source>
</evidence>
<proteinExistence type="inferred from homology"/>